<organism evidence="2 3">
    <name type="scientific">Aspergillus pseudocaelatus</name>
    <dbReference type="NCBI Taxonomy" id="1825620"/>
    <lineage>
        <taxon>Eukaryota</taxon>
        <taxon>Fungi</taxon>
        <taxon>Dikarya</taxon>
        <taxon>Ascomycota</taxon>
        <taxon>Pezizomycotina</taxon>
        <taxon>Eurotiomycetes</taxon>
        <taxon>Eurotiomycetidae</taxon>
        <taxon>Eurotiales</taxon>
        <taxon>Aspergillaceae</taxon>
        <taxon>Aspergillus</taxon>
        <taxon>Aspergillus subgen. Circumdati</taxon>
    </lineage>
</organism>
<feature type="transmembrane region" description="Helical" evidence="1">
    <location>
        <begin position="44"/>
        <end position="68"/>
    </location>
</feature>
<accession>A0ABQ6WK84</accession>
<dbReference type="EMBL" id="ML735749">
    <property type="protein sequence ID" value="KAE8416616.1"/>
    <property type="molecule type" value="Genomic_DNA"/>
</dbReference>
<keyword evidence="1" id="KW-0472">Membrane</keyword>
<gene>
    <name evidence="2" type="ORF">BDV36DRAFT_200802</name>
</gene>
<keyword evidence="3" id="KW-1185">Reference proteome</keyword>
<proteinExistence type="predicted"/>
<sequence>MIMQRKSLSILVPLCHSAWGSVRQQGFGAVALVLAQHRWYGNRVGLVSIIFDIYYLGATHAFWLFLILDGVIVAQGTWLPSVEG</sequence>
<evidence type="ECO:0000256" key="1">
    <source>
        <dbReference type="SAM" id="Phobius"/>
    </source>
</evidence>
<name>A0ABQ6WK84_9EURO</name>
<protein>
    <submittedName>
        <fullName evidence="2">Uncharacterized protein</fullName>
    </submittedName>
</protein>
<keyword evidence="1" id="KW-1133">Transmembrane helix</keyword>
<evidence type="ECO:0000313" key="3">
    <source>
        <dbReference type="Proteomes" id="UP000325395"/>
    </source>
</evidence>
<reference evidence="2 3" key="1">
    <citation type="submission" date="2019-04" db="EMBL/GenBank/DDBJ databases">
        <authorList>
            <consortium name="DOE Joint Genome Institute"/>
            <person name="Mondo S."/>
            <person name="Kjaerbolling I."/>
            <person name="Vesth T."/>
            <person name="Frisvad J.C."/>
            <person name="Nybo J.L."/>
            <person name="Theobald S."/>
            <person name="Kildgaard S."/>
            <person name="Isbrandt T."/>
            <person name="Kuo A."/>
            <person name="Sato A."/>
            <person name="Lyhne E.K."/>
            <person name="Kogle M.E."/>
            <person name="Wiebenga A."/>
            <person name="Kun R.S."/>
            <person name="Lubbers R.J."/>
            <person name="Makela M.R."/>
            <person name="Barry K."/>
            <person name="Chovatia M."/>
            <person name="Clum A."/>
            <person name="Daum C."/>
            <person name="Haridas S."/>
            <person name="He G."/>
            <person name="LaButti K."/>
            <person name="Lipzen A."/>
            <person name="Riley R."/>
            <person name="Salamov A."/>
            <person name="Simmons B.A."/>
            <person name="Magnuson J.K."/>
            <person name="Henrissat B."/>
            <person name="Mortensen U.H."/>
            <person name="Larsen T.O."/>
            <person name="Devries R.P."/>
            <person name="Grigoriev I.V."/>
            <person name="Machida M."/>
            <person name="Baker S.E."/>
            <person name="Andersen M.R."/>
            <person name="Cantor M.N."/>
            <person name="Hua S.X."/>
        </authorList>
    </citation>
    <scope>NUCLEOTIDE SEQUENCE [LARGE SCALE GENOMIC DNA]</scope>
    <source>
        <strain evidence="2 3">CBS 117616</strain>
    </source>
</reference>
<evidence type="ECO:0000313" key="2">
    <source>
        <dbReference type="EMBL" id="KAE8416616.1"/>
    </source>
</evidence>
<keyword evidence="1" id="KW-0812">Transmembrane</keyword>
<dbReference type="Proteomes" id="UP000325395">
    <property type="component" value="Unassembled WGS sequence"/>
</dbReference>